<dbReference type="EC" id="2.7.7.65" evidence="8"/>
<dbReference type="GO" id="GO:0052621">
    <property type="term" value="F:diguanylate cyclase activity"/>
    <property type="evidence" value="ECO:0007669"/>
    <property type="project" value="UniProtKB-EC"/>
</dbReference>
<keyword evidence="5 6" id="KW-0472">Membrane</keyword>
<dbReference type="InterPro" id="IPR000160">
    <property type="entry name" value="GGDEF_dom"/>
</dbReference>
<evidence type="ECO:0000256" key="3">
    <source>
        <dbReference type="ARBA" id="ARBA00022692"/>
    </source>
</evidence>
<feature type="transmembrane region" description="Helical" evidence="6">
    <location>
        <begin position="45"/>
        <end position="69"/>
    </location>
</feature>
<dbReference type="InterPro" id="IPR050469">
    <property type="entry name" value="Diguanylate_Cyclase"/>
</dbReference>
<dbReference type="CDD" id="cd00077">
    <property type="entry name" value="HDc"/>
    <property type="match status" value="1"/>
</dbReference>
<dbReference type="CDD" id="cd01949">
    <property type="entry name" value="GGDEF"/>
    <property type="match status" value="1"/>
</dbReference>
<dbReference type="InterPro" id="IPR003607">
    <property type="entry name" value="HD/PDEase_dom"/>
</dbReference>
<dbReference type="CDD" id="cd12912">
    <property type="entry name" value="PDC2_MCP_like"/>
    <property type="match status" value="1"/>
</dbReference>
<dbReference type="PROSITE" id="PS50887">
    <property type="entry name" value="GGDEF"/>
    <property type="match status" value="1"/>
</dbReference>
<keyword evidence="8" id="KW-0808">Transferase</keyword>
<keyword evidence="4 6" id="KW-1133">Transmembrane helix</keyword>
<keyword evidence="3 6" id="KW-0812">Transmembrane</keyword>
<dbReference type="SMART" id="SM00267">
    <property type="entry name" value="GGDEF"/>
    <property type="match status" value="1"/>
</dbReference>
<gene>
    <name evidence="8" type="ORF">HGO97_001970</name>
</gene>
<dbReference type="Pfam" id="PF00990">
    <property type="entry name" value="GGDEF"/>
    <property type="match status" value="1"/>
</dbReference>
<dbReference type="Pfam" id="PF02743">
    <property type="entry name" value="dCache_1"/>
    <property type="match status" value="1"/>
</dbReference>
<dbReference type="CDD" id="cd18773">
    <property type="entry name" value="PDC1_HK_sensor"/>
    <property type="match status" value="1"/>
</dbReference>
<dbReference type="PANTHER" id="PTHR45138">
    <property type="entry name" value="REGULATORY COMPONENTS OF SENSORY TRANSDUCTION SYSTEM"/>
    <property type="match status" value="1"/>
</dbReference>
<dbReference type="Proteomes" id="UP000723714">
    <property type="component" value="Unassembled WGS sequence"/>
</dbReference>
<dbReference type="RefSeq" id="WP_216238897.1">
    <property type="nucleotide sequence ID" value="NZ_JABACJ020000001.1"/>
</dbReference>
<dbReference type="PANTHER" id="PTHR45138:SF9">
    <property type="entry name" value="DIGUANYLATE CYCLASE DGCM-RELATED"/>
    <property type="match status" value="1"/>
</dbReference>
<evidence type="ECO:0000256" key="4">
    <source>
        <dbReference type="ARBA" id="ARBA00022989"/>
    </source>
</evidence>
<evidence type="ECO:0000256" key="5">
    <source>
        <dbReference type="ARBA" id="ARBA00023136"/>
    </source>
</evidence>
<dbReference type="EMBL" id="JABACJ020000001">
    <property type="protein sequence ID" value="MBU3874578.1"/>
    <property type="molecule type" value="Genomic_DNA"/>
</dbReference>
<accession>A0ABS6CZ28</accession>
<reference evidence="8 9" key="1">
    <citation type="submission" date="2021-06" db="EMBL/GenBank/DDBJ databases">
        <title>Faecalicatena sp. nov. isolated from porcine feces.</title>
        <authorList>
            <person name="Oh B.S."/>
            <person name="Lee J.H."/>
        </authorList>
    </citation>
    <scope>NUCLEOTIDE SEQUENCE [LARGE SCALE GENOMIC DNA]</scope>
    <source>
        <strain evidence="8 9">AGMB00832</strain>
    </source>
</reference>
<comment type="subcellular location">
    <subcellularLocation>
        <location evidence="1">Cell membrane</location>
        <topology evidence="1">Multi-pass membrane protein</topology>
    </subcellularLocation>
</comment>
<feature type="domain" description="GGDEF" evidence="7">
    <location>
        <begin position="427"/>
        <end position="558"/>
    </location>
</feature>
<dbReference type="NCBIfam" id="TIGR00254">
    <property type="entry name" value="GGDEF"/>
    <property type="match status" value="1"/>
</dbReference>
<evidence type="ECO:0000256" key="1">
    <source>
        <dbReference type="ARBA" id="ARBA00004651"/>
    </source>
</evidence>
<proteinExistence type="predicted"/>
<keyword evidence="8" id="KW-0548">Nucleotidyltransferase</keyword>
<sequence length="720" mass="81347">MNDLQVKLEEQDSYEALYEVMFLNGKLKGQFKGQLKGRLSIKKEIFQVVFVFFILISMLFAGILLWLVYNSSEDSVKNQLRDCNNQIVTYMEGMFYESSSIIEILSHDKAMINADENSYDQVVETMAKIEKEIPRVTYIYAGYTDGRICVAGYPLPEKSDATTRPWYQSARMSKGVSQTSYKDLYTGEWLLSQSKRLINSEGRLTGVIAIDCSNANINEQLSTKYRYTSQRSFLVNPQGIILAHPDENEINDSVQSRIDEKVWSEIVSGDRNYAIFENNGVTKIAYFEWIPETRLLAGTAIDRAEVFRPVYYSLISLLLLILVVSFVLSFVLSKVLSHRFAEPLIELAARVQHLAKGNVEAVDAASFTNKEIDEISDGIKAIVHEAIIREEKRKAAEYMSFHDSMTGLYNRRYFERELMKLDGKQYLPLCIVGCDLNGLKFVNDVFGHAAGDQLICTAAECLKEGCGGKGVLARTGGDEYTMIFPQTTRDEAEELIRRIQAVFDRPTVCGTKVSVSMGYALKEDCLQPIGETLKAADEMMYTQKLSRSSQIKHCLVSDIMKQAEENGMIRELTEEENQVLEVFAAKVCPESEQLLKKSYQLRKVGMCAFANLESAGYNGEEGLTRQHSEISYRILSTLDEYHEEADCILYYTEHWDGSGQPASLGGEEIPLAARILALTEAYFEGMSMDEIVEKAGTWFDPKLVKILFSMKGITKMGELL</sequence>
<evidence type="ECO:0000313" key="8">
    <source>
        <dbReference type="EMBL" id="MBU3874578.1"/>
    </source>
</evidence>
<evidence type="ECO:0000256" key="2">
    <source>
        <dbReference type="ARBA" id="ARBA00022475"/>
    </source>
</evidence>
<evidence type="ECO:0000313" key="9">
    <source>
        <dbReference type="Proteomes" id="UP000723714"/>
    </source>
</evidence>
<keyword evidence="9" id="KW-1185">Reference proteome</keyword>
<keyword evidence="2" id="KW-1003">Cell membrane</keyword>
<name>A0ABS6CZ28_9FIRM</name>
<feature type="transmembrane region" description="Helical" evidence="6">
    <location>
        <begin position="310"/>
        <end position="332"/>
    </location>
</feature>
<evidence type="ECO:0000259" key="7">
    <source>
        <dbReference type="PROSITE" id="PS50887"/>
    </source>
</evidence>
<protein>
    <submittedName>
        <fullName evidence="8">Diguanylate cyclase</fullName>
        <ecNumber evidence="8">2.7.7.65</ecNumber>
    </submittedName>
</protein>
<evidence type="ECO:0000256" key="6">
    <source>
        <dbReference type="SAM" id="Phobius"/>
    </source>
</evidence>
<organism evidence="8 9">
    <name type="scientific">Faecalicatena faecalis</name>
    <dbReference type="NCBI Taxonomy" id="2726362"/>
    <lineage>
        <taxon>Bacteria</taxon>
        <taxon>Bacillati</taxon>
        <taxon>Bacillota</taxon>
        <taxon>Clostridia</taxon>
        <taxon>Lachnospirales</taxon>
        <taxon>Lachnospiraceae</taxon>
        <taxon>Faecalicatena</taxon>
    </lineage>
</organism>
<dbReference type="InterPro" id="IPR033479">
    <property type="entry name" value="dCache_1"/>
</dbReference>
<comment type="caution">
    <text evidence="8">The sequence shown here is derived from an EMBL/GenBank/DDBJ whole genome shotgun (WGS) entry which is preliminary data.</text>
</comment>
<dbReference type="Pfam" id="PF13487">
    <property type="entry name" value="HD_5"/>
    <property type="match status" value="1"/>
</dbReference>